<feature type="region of interest" description="Disordered" evidence="1">
    <location>
        <begin position="1"/>
        <end position="61"/>
    </location>
</feature>
<organism evidence="2 3">
    <name type="scientific">Bradyrhizobium frederickii</name>
    <dbReference type="NCBI Taxonomy" id="2560054"/>
    <lineage>
        <taxon>Bacteria</taxon>
        <taxon>Pseudomonadati</taxon>
        <taxon>Pseudomonadota</taxon>
        <taxon>Alphaproteobacteria</taxon>
        <taxon>Hyphomicrobiales</taxon>
        <taxon>Nitrobacteraceae</taxon>
        <taxon>Bradyrhizobium</taxon>
    </lineage>
</organism>
<reference evidence="2 3" key="1">
    <citation type="submission" date="2019-03" db="EMBL/GenBank/DDBJ databases">
        <title>Bradyrhizobium strains diversity.</title>
        <authorList>
            <person name="Urquiaga M.C.O."/>
            <person name="Hungria M."/>
            <person name="Delamuta J.R.M."/>
            <person name="Klepa M.S."/>
        </authorList>
    </citation>
    <scope>NUCLEOTIDE SEQUENCE [LARGE SCALE GENOMIC DNA]</scope>
    <source>
        <strain evidence="2 3">CNPSo 3426</strain>
    </source>
</reference>
<protein>
    <submittedName>
        <fullName evidence="2">Uncharacterized protein</fullName>
    </submittedName>
</protein>
<dbReference type="EMBL" id="SPQS01000003">
    <property type="protein sequence ID" value="TFV78992.1"/>
    <property type="molecule type" value="Genomic_DNA"/>
</dbReference>
<name>A0A4Y9PHZ0_9BRAD</name>
<feature type="compositionally biased region" description="Basic and acidic residues" evidence="1">
    <location>
        <begin position="26"/>
        <end position="61"/>
    </location>
</feature>
<dbReference type="Proteomes" id="UP000297700">
    <property type="component" value="Unassembled WGS sequence"/>
</dbReference>
<dbReference type="AlphaFoldDB" id="A0A4Y9PHZ0"/>
<sequence length="61" mass="7058">MKRHPPSRAANEANSHFKQAAAKPATDYEKAEEAFQANRERLKAERLAREAERRNRPEKTP</sequence>
<evidence type="ECO:0000313" key="3">
    <source>
        <dbReference type="Proteomes" id="UP000297700"/>
    </source>
</evidence>
<evidence type="ECO:0000313" key="2">
    <source>
        <dbReference type="EMBL" id="TFV78992.1"/>
    </source>
</evidence>
<evidence type="ECO:0000256" key="1">
    <source>
        <dbReference type="SAM" id="MobiDB-lite"/>
    </source>
</evidence>
<comment type="caution">
    <text evidence="2">The sequence shown here is derived from an EMBL/GenBank/DDBJ whole genome shotgun (WGS) entry which is preliminary data.</text>
</comment>
<gene>
    <name evidence="2" type="ORF">E4K64_07410</name>
</gene>
<accession>A0A4Y9PHZ0</accession>
<proteinExistence type="predicted"/>